<proteinExistence type="predicted"/>
<feature type="region of interest" description="Disordered" evidence="1">
    <location>
        <begin position="25"/>
        <end position="49"/>
    </location>
</feature>
<sequence>MTKSNPRDIARTVAKTAAITEKQPFTPQAQGTREGALEKTLTSPKGKGIPIKKARGAIKRRESNIFTVSEQAINRLKISSR</sequence>
<accession>X1KR98</accession>
<gene>
    <name evidence="2" type="ORF">S06H3_10599</name>
</gene>
<dbReference type="EMBL" id="BARV01004945">
    <property type="protein sequence ID" value="GAI09218.1"/>
    <property type="molecule type" value="Genomic_DNA"/>
</dbReference>
<comment type="caution">
    <text evidence="2">The sequence shown here is derived from an EMBL/GenBank/DDBJ whole genome shotgun (WGS) entry which is preliminary data.</text>
</comment>
<dbReference type="AlphaFoldDB" id="X1KR98"/>
<evidence type="ECO:0000313" key="2">
    <source>
        <dbReference type="EMBL" id="GAI09218.1"/>
    </source>
</evidence>
<reference evidence="2" key="1">
    <citation type="journal article" date="2014" name="Front. Microbiol.">
        <title>High frequency of phylogenetically diverse reductive dehalogenase-homologous genes in deep subseafloor sedimentary metagenomes.</title>
        <authorList>
            <person name="Kawai M."/>
            <person name="Futagami T."/>
            <person name="Toyoda A."/>
            <person name="Takaki Y."/>
            <person name="Nishi S."/>
            <person name="Hori S."/>
            <person name="Arai W."/>
            <person name="Tsubouchi T."/>
            <person name="Morono Y."/>
            <person name="Uchiyama I."/>
            <person name="Ito T."/>
            <person name="Fujiyama A."/>
            <person name="Inagaki F."/>
            <person name="Takami H."/>
        </authorList>
    </citation>
    <scope>NUCLEOTIDE SEQUENCE</scope>
    <source>
        <strain evidence="2">Expedition CK06-06</strain>
    </source>
</reference>
<evidence type="ECO:0000256" key="1">
    <source>
        <dbReference type="SAM" id="MobiDB-lite"/>
    </source>
</evidence>
<name>X1KR98_9ZZZZ</name>
<protein>
    <submittedName>
        <fullName evidence="2">Uncharacterized protein</fullName>
    </submittedName>
</protein>
<organism evidence="2">
    <name type="scientific">marine sediment metagenome</name>
    <dbReference type="NCBI Taxonomy" id="412755"/>
    <lineage>
        <taxon>unclassified sequences</taxon>
        <taxon>metagenomes</taxon>
        <taxon>ecological metagenomes</taxon>
    </lineage>
</organism>